<comment type="caution">
    <text evidence="6">Lacks conserved residue(s) required for the propagation of feature annotation.</text>
</comment>
<keyword evidence="3 6" id="KW-0521">NADP</keyword>
<keyword evidence="2 6" id="KW-0418">Kinase</keyword>
<keyword evidence="6" id="KW-0547">Nucleotide-binding</keyword>
<dbReference type="InterPro" id="IPR017438">
    <property type="entry name" value="ATP-NAD_kinase_N"/>
</dbReference>
<comment type="similarity">
    <text evidence="6">Belongs to the NAD kinase family.</text>
</comment>
<feature type="binding site" evidence="6">
    <location>
        <position position="166"/>
    </location>
    <ligand>
        <name>NAD(+)</name>
        <dbReference type="ChEBI" id="CHEBI:57540"/>
    </ligand>
</feature>
<comment type="catalytic activity">
    <reaction evidence="5 6">
        <text>NAD(+) + ATP = ADP + NADP(+) + H(+)</text>
        <dbReference type="Rhea" id="RHEA:18629"/>
        <dbReference type="ChEBI" id="CHEBI:15378"/>
        <dbReference type="ChEBI" id="CHEBI:30616"/>
        <dbReference type="ChEBI" id="CHEBI:57540"/>
        <dbReference type="ChEBI" id="CHEBI:58349"/>
        <dbReference type="ChEBI" id="CHEBI:456216"/>
        <dbReference type="EC" id="2.7.1.23"/>
    </reaction>
</comment>
<evidence type="ECO:0000256" key="4">
    <source>
        <dbReference type="ARBA" id="ARBA00023027"/>
    </source>
</evidence>
<dbReference type="InterPro" id="IPR002504">
    <property type="entry name" value="NADK"/>
</dbReference>
<proteinExistence type="inferred from homology"/>
<dbReference type="GO" id="GO:0051287">
    <property type="term" value="F:NAD binding"/>
    <property type="evidence" value="ECO:0007669"/>
    <property type="project" value="UniProtKB-ARBA"/>
</dbReference>
<dbReference type="GO" id="GO:0005524">
    <property type="term" value="F:ATP binding"/>
    <property type="evidence" value="ECO:0007669"/>
    <property type="project" value="UniProtKB-KW"/>
</dbReference>
<evidence type="ECO:0000313" key="7">
    <source>
        <dbReference type="EMBL" id="HDR00029.1"/>
    </source>
</evidence>
<feature type="binding site" evidence="6">
    <location>
        <position position="201"/>
    </location>
    <ligand>
        <name>NAD(+)</name>
        <dbReference type="ChEBI" id="CHEBI:57540"/>
    </ligand>
</feature>
<evidence type="ECO:0000256" key="3">
    <source>
        <dbReference type="ARBA" id="ARBA00022857"/>
    </source>
</evidence>
<dbReference type="Gene3D" id="2.60.200.30">
    <property type="entry name" value="Probable inorganic polyphosphate/atp-NAD kinase, domain 2"/>
    <property type="match status" value="1"/>
</dbReference>
<feature type="binding site" evidence="6">
    <location>
        <begin position="136"/>
        <end position="137"/>
    </location>
    <ligand>
        <name>NAD(+)</name>
        <dbReference type="ChEBI" id="CHEBI:57540"/>
    </ligand>
</feature>
<dbReference type="SUPFAM" id="SSF111331">
    <property type="entry name" value="NAD kinase/diacylglycerol kinase-like"/>
    <property type="match status" value="1"/>
</dbReference>
<feature type="active site" description="Proton acceptor" evidence="6">
    <location>
        <position position="67"/>
    </location>
</feature>
<dbReference type="EMBL" id="DSBX01000264">
    <property type="protein sequence ID" value="HDR00029.1"/>
    <property type="molecule type" value="Genomic_DNA"/>
</dbReference>
<reference evidence="7" key="1">
    <citation type="journal article" date="2020" name="mSystems">
        <title>Genome- and Community-Level Interaction Insights into Carbon Utilization and Element Cycling Functions of Hydrothermarchaeota in Hydrothermal Sediment.</title>
        <authorList>
            <person name="Zhou Z."/>
            <person name="Liu Y."/>
            <person name="Xu W."/>
            <person name="Pan J."/>
            <person name="Luo Z.H."/>
            <person name="Li M."/>
        </authorList>
    </citation>
    <scope>NUCLEOTIDE SEQUENCE [LARGE SCALE GENOMIC DNA]</scope>
    <source>
        <strain evidence="7">SpSt-1182</strain>
    </source>
</reference>
<dbReference type="Pfam" id="PF01513">
    <property type="entry name" value="NAD_kinase"/>
    <property type="match status" value="1"/>
</dbReference>
<feature type="binding site" evidence="6">
    <location>
        <position position="147"/>
    </location>
    <ligand>
        <name>NAD(+)</name>
        <dbReference type="ChEBI" id="CHEBI:57540"/>
    </ligand>
</feature>
<dbReference type="EC" id="2.7.1.23" evidence="6"/>
<dbReference type="PANTHER" id="PTHR20275:SF0">
    <property type="entry name" value="NAD KINASE"/>
    <property type="match status" value="1"/>
</dbReference>
<dbReference type="GO" id="GO:0006741">
    <property type="term" value="P:NADP+ biosynthetic process"/>
    <property type="evidence" value="ECO:0007669"/>
    <property type="project" value="UniProtKB-UniRule"/>
</dbReference>
<dbReference type="HAMAP" id="MF_00361">
    <property type="entry name" value="NAD_kinase"/>
    <property type="match status" value="1"/>
</dbReference>
<evidence type="ECO:0000256" key="1">
    <source>
        <dbReference type="ARBA" id="ARBA00022679"/>
    </source>
</evidence>
<evidence type="ECO:0000256" key="2">
    <source>
        <dbReference type="ARBA" id="ARBA00022777"/>
    </source>
</evidence>
<organism evidence="7">
    <name type="scientific">candidate division WOR-3 bacterium</name>
    <dbReference type="NCBI Taxonomy" id="2052148"/>
    <lineage>
        <taxon>Bacteria</taxon>
        <taxon>Bacteria division WOR-3</taxon>
    </lineage>
</organism>
<comment type="subcellular location">
    <subcellularLocation>
        <location evidence="6">Cytoplasm</location>
    </subcellularLocation>
</comment>
<keyword evidence="6" id="KW-0067">ATP-binding</keyword>
<keyword evidence="6" id="KW-0963">Cytoplasm</keyword>
<name>A0A7V0XFG5_UNCW3</name>
<protein>
    <recommendedName>
        <fullName evidence="6">NAD kinase</fullName>
        <ecNumber evidence="6">2.7.1.23</ecNumber>
    </recommendedName>
    <alternativeName>
        <fullName evidence="6">ATP-dependent NAD kinase</fullName>
    </alternativeName>
</protein>
<feature type="binding site" evidence="6">
    <location>
        <begin position="67"/>
        <end position="68"/>
    </location>
    <ligand>
        <name>NAD(+)</name>
        <dbReference type="ChEBI" id="CHEBI:57540"/>
    </ligand>
</feature>
<keyword evidence="1 6" id="KW-0808">Transferase</keyword>
<evidence type="ECO:0000256" key="5">
    <source>
        <dbReference type="ARBA" id="ARBA00047925"/>
    </source>
</evidence>
<feature type="binding site" evidence="6">
    <location>
        <position position="236"/>
    </location>
    <ligand>
        <name>NAD(+)</name>
        <dbReference type="ChEBI" id="CHEBI:57540"/>
    </ligand>
</feature>
<dbReference type="GO" id="GO:0005737">
    <property type="term" value="C:cytoplasm"/>
    <property type="evidence" value="ECO:0007669"/>
    <property type="project" value="UniProtKB-SubCell"/>
</dbReference>
<dbReference type="Pfam" id="PF20143">
    <property type="entry name" value="NAD_kinase_C"/>
    <property type="match status" value="1"/>
</dbReference>
<evidence type="ECO:0000256" key="6">
    <source>
        <dbReference type="HAMAP-Rule" id="MF_00361"/>
    </source>
</evidence>
<feature type="binding site" evidence="6">
    <location>
        <position position="72"/>
    </location>
    <ligand>
        <name>NAD(+)</name>
        <dbReference type="ChEBI" id="CHEBI:57540"/>
    </ligand>
</feature>
<dbReference type="Gene3D" id="3.40.50.10330">
    <property type="entry name" value="Probable inorganic polyphosphate/atp-NAD kinase, domain 1"/>
    <property type="match status" value="1"/>
</dbReference>
<comment type="cofactor">
    <cofactor evidence="6">
        <name>a divalent metal cation</name>
        <dbReference type="ChEBI" id="CHEBI:60240"/>
    </cofactor>
</comment>
<dbReference type="Proteomes" id="UP000885672">
    <property type="component" value="Unassembled WGS sequence"/>
</dbReference>
<dbReference type="InterPro" id="IPR017437">
    <property type="entry name" value="ATP-NAD_kinase_PpnK-typ_C"/>
</dbReference>
<dbReference type="GO" id="GO:0046872">
    <property type="term" value="F:metal ion binding"/>
    <property type="evidence" value="ECO:0007669"/>
    <property type="project" value="UniProtKB-UniRule"/>
</dbReference>
<dbReference type="GO" id="GO:0019674">
    <property type="term" value="P:NAD+ metabolic process"/>
    <property type="evidence" value="ECO:0007669"/>
    <property type="project" value="InterPro"/>
</dbReference>
<comment type="caution">
    <text evidence="7">The sequence shown here is derived from an EMBL/GenBank/DDBJ whole genome shotgun (WGS) entry which is preliminary data.</text>
</comment>
<keyword evidence="4 6" id="KW-0520">NAD</keyword>
<dbReference type="GO" id="GO:0003951">
    <property type="term" value="F:NAD+ kinase activity"/>
    <property type="evidence" value="ECO:0007669"/>
    <property type="project" value="UniProtKB-UniRule"/>
</dbReference>
<dbReference type="AlphaFoldDB" id="A0A7V0XFG5"/>
<comment type="function">
    <text evidence="6">Involved in the regulation of the intracellular balance of NAD and NADP, and is a key enzyme in the biosynthesis of NADP. Catalyzes specifically the phosphorylation on 2'-hydroxyl of the adenosine moiety of NAD to yield NADP.</text>
</comment>
<dbReference type="PANTHER" id="PTHR20275">
    <property type="entry name" value="NAD KINASE"/>
    <property type="match status" value="1"/>
</dbReference>
<gene>
    <name evidence="6" type="primary">nadK</name>
    <name evidence="7" type="ORF">ENN51_07095</name>
</gene>
<dbReference type="InterPro" id="IPR016064">
    <property type="entry name" value="NAD/diacylglycerol_kinase_sf"/>
</dbReference>
<sequence>MRIGLLVNRGKPAARRFVTGFVNWLSAHGHEPVLTPDTARAFTLKVARLPDAEIVRSVELLVALGGDGTLLRAARLVGPRETPVMGVNLGGLGFLTEFSTAEARTGVTAFSRGQHREERRMVLACRYGRRRGFALNDCAVNMGRTGRVIKVVVRADGEFVNRFSGDGLVISTPTGSTAYSLAAGGPVVVPTLAAVLLTPLAPHALAARPLILPADGTLEVELAAGSEPATFNLDGQQVWPLTPGRPVAIERAGFYVRLVTPAGKSWFGILRDKLKWSGSQV</sequence>
<accession>A0A7V0XFG5</accession>